<dbReference type="Gene3D" id="3.40.140.10">
    <property type="entry name" value="Cytidine Deaminase, domain 2"/>
    <property type="match status" value="1"/>
</dbReference>
<dbReference type="GO" id="GO:0047974">
    <property type="term" value="F:guanosine deaminase activity"/>
    <property type="evidence" value="ECO:0007669"/>
    <property type="project" value="TreeGrafter"/>
</dbReference>
<dbReference type="GO" id="GO:0006152">
    <property type="term" value="P:purine nucleoside catabolic process"/>
    <property type="evidence" value="ECO:0007669"/>
    <property type="project" value="TreeGrafter"/>
</dbReference>
<organism evidence="2">
    <name type="scientific">marine sediment metagenome</name>
    <dbReference type="NCBI Taxonomy" id="412755"/>
    <lineage>
        <taxon>unclassified sequences</taxon>
        <taxon>metagenomes</taxon>
        <taxon>ecological metagenomes</taxon>
    </lineage>
</organism>
<gene>
    <name evidence="2" type="ORF">LCGC14_0708410</name>
</gene>
<dbReference type="InterPro" id="IPR002125">
    <property type="entry name" value="CMP_dCMP_dom"/>
</dbReference>
<dbReference type="InterPro" id="IPR016193">
    <property type="entry name" value="Cytidine_deaminase-like"/>
</dbReference>
<protein>
    <recommendedName>
        <fullName evidence="1">CMP/dCMP-type deaminase domain-containing protein</fullName>
    </recommendedName>
</protein>
<feature type="domain" description="CMP/dCMP-type deaminase" evidence="1">
    <location>
        <begin position="7"/>
        <end position="120"/>
    </location>
</feature>
<sequence>MNLKNIYRHEKYMELAIEKAKNGRDSESGGAFGAVIVHNDEIIVEVYNQVAGKNDPTQHAELLAIQEACKKIGKNKLKECILYTSCEPCMMCLGACYWAKFKAIYYGASAEDAKENGYVYSNSYFDMNSDLRRGEFHLIQLMRNEALEVWK</sequence>
<dbReference type="PANTHER" id="PTHR11079:SF161">
    <property type="entry name" value="CMP_DCMP-TYPE DEAMINASE DOMAIN-CONTAINING PROTEIN"/>
    <property type="match status" value="1"/>
</dbReference>
<accession>A0A0F9R185</accession>
<evidence type="ECO:0000313" key="2">
    <source>
        <dbReference type="EMBL" id="KKN42922.1"/>
    </source>
</evidence>
<dbReference type="AlphaFoldDB" id="A0A0F9R185"/>
<dbReference type="Pfam" id="PF00383">
    <property type="entry name" value="dCMP_cyt_deam_1"/>
    <property type="match status" value="1"/>
</dbReference>
<proteinExistence type="predicted"/>
<name>A0A0F9R185_9ZZZZ</name>
<reference evidence="2" key="1">
    <citation type="journal article" date="2015" name="Nature">
        <title>Complex archaea that bridge the gap between prokaryotes and eukaryotes.</title>
        <authorList>
            <person name="Spang A."/>
            <person name="Saw J.H."/>
            <person name="Jorgensen S.L."/>
            <person name="Zaremba-Niedzwiedzka K."/>
            <person name="Martijn J."/>
            <person name="Lind A.E."/>
            <person name="van Eijk R."/>
            <person name="Schleper C."/>
            <person name="Guy L."/>
            <person name="Ettema T.J."/>
        </authorList>
    </citation>
    <scope>NUCLEOTIDE SEQUENCE</scope>
</reference>
<dbReference type="PANTHER" id="PTHR11079">
    <property type="entry name" value="CYTOSINE DEAMINASE FAMILY MEMBER"/>
    <property type="match status" value="1"/>
</dbReference>
<evidence type="ECO:0000259" key="1">
    <source>
        <dbReference type="PROSITE" id="PS51747"/>
    </source>
</evidence>
<dbReference type="EMBL" id="LAZR01001548">
    <property type="protein sequence ID" value="KKN42922.1"/>
    <property type="molecule type" value="Genomic_DNA"/>
</dbReference>
<dbReference type="CDD" id="cd01285">
    <property type="entry name" value="nucleoside_deaminase"/>
    <property type="match status" value="1"/>
</dbReference>
<comment type="caution">
    <text evidence="2">The sequence shown here is derived from an EMBL/GenBank/DDBJ whole genome shotgun (WGS) entry which is preliminary data.</text>
</comment>
<dbReference type="PROSITE" id="PS51747">
    <property type="entry name" value="CYT_DCMP_DEAMINASES_2"/>
    <property type="match status" value="1"/>
</dbReference>
<dbReference type="SUPFAM" id="SSF53927">
    <property type="entry name" value="Cytidine deaminase-like"/>
    <property type="match status" value="1"/>
</dbReference>